<dbReference type="Proteomes" id="UP000243633">
    <property type="component" value="Chromosome 1"/>
</dbReference>
<evidence type="ECO:0000313" key="14">
    <source>
        <dbReference type="Proteomes" id="UP000243633"/>
    </source>
</evidence>
<dbReference type="InterPro" id="IPR004780">
    <property type="entry name" value="SRP"/>
</dbReference>
<evidence type="ECO:0000256" key="4">
    <source>
        <dbReference type="ARBA" id="ARBA00022741"/>
    </source>
</evidence>
<dbReference type="AlphaFoldDB" id="A0A160SX37"/>
<keyword evidence="4" id="KW-0547">Nucleotide-binding</keyword>
<proteinExistence type="inferred from homology"/>
<dbReference type="InterPro" id="IPR013822">
    <property type="entry name" value="Signal_recog_particl_SRP54_hlx"/>
</dbReference>
<dbReference type="STRING" id="98804.BTSPAZIEG_0267"/>
<keyword evidence="6" id="KW-0694">RNA-binding</keyword>
<reference evidence="14" key="1">
    <citation type="submission" date="2015-10" db="EMBL/GenBank/DDBJ databases">
        <authorList>
            <person name="Manzano-Marin A."/>
            <person name="Manzano-Marin A."/>
        </authorList>
    </citation>
    <scope>NUCLEOTIDE SEQUENCE [LARGE SCALE GENOMIC DNA]</scope>
    <source>
        <strain evidence="14">BTs</strain>
    </source>
</reference>
<evidence type="ECO:0000256" key="5">
    <source>
        <dbReference type="ARBA" id="ARBA00022801"/>
    </source>
</evidence>
<comment type="similarity">
    <text evidence="2">Belongs to the GTP-binding SRP family. SRP54 subfamily.</text>
</comment>
<dbReference type="Gene3D" id="1.20.120.140">
    <property type="entry name" value="Signal recognition particle SRP54, nucleotide-binding domain"/>
    <property type="match status" value="1"/>
</dbReference>
<gene>
    <name evidence="13" type="primary">ffh</name>
    <name evidence="13" type="ORF">BTSPAZIEG_0267</name>
</gene>
<dbReference type="InterPro" id="IPR022941">
    <property type="entry name" value="SRP54"/>
</dbReference>
<protein>
    <recommendedName>
        <fullName evidence="10">signal-recognition-particle GTPase</fullName>
        <ecNumber evidence="10">3.6.5.4</ecNumber>
    </recommendedName>
</protein>
<keyword evidence="14" id="KW-1185">Reference proteome</keyword>
<feature type="domain" description="SRP54-type proteins GTP-binding" evidence="12">
    <location>
        <begin position="269"/>
        <end position="282"/>
    </location>
</feature>
<evidence type="ECO:0000256" key="3">
    <source>
        <dbReference type="ARBA" id="ARBA00022490"/>
    </source>
</evidence>
<dbReference type="GO" id="GO:0008312">
    <property type="term" value="F:7S RNA binding"/>
    <property type="evidence" value="ECO:0007669"/>
    <property type="project" value="InterPro"/>
</dbReference>
<dbReference type="InterPro" id="IPR004125">
    <property type="entry name" value="Signal_recog_particle_SRP54_M"/>
</dbReference>
<dbReference type="EC" id="3.6.5.4" evidence="10"/>
<evidence type="ECO:0000313" key="13">
    <source>
        <dbReference type="EMBL" id="CUR53238.1"/>
    </source>
</evidence>
<dbReference type="Pfam" id="PF02881">
    <property type="entry name" value="SRP54_N"/>
    <property type="match status" value="1"/>
</dbReference>
<keyword evidence="7" id="KW-0342">GTP-binding</keyword>
<keyword evidence="5" id="KW-0378">Hydrolase</keyword>
<name>A0A160SX37_BUCTT</name>
<dbReference type="InterPro" id="IPR042101">
    <property type="entry name" value="SRP54_N_sf"/>
</dbReference>
<keyword evidence="9" id="KW-0687">Ribonucleoprotein</keyword>
<dbReference type="InterPro" id="IPR036225">
    <property type="entry name" value="SRP/SRP_N"/>
</dbReference>
<dbReference type="GO" id="GO:0003924">
    <property type="term" value="F:GTPase activity"/>
    <property type="evidence" value="ECO:0007669"/>
    <property type="project" value="InterPro"/>
</dbReference>
<dbReference type="SUPFAM" id="SSF47446">
    <property type="entry name" value="Signal peptide-binding domain"/>
    <property type="match status" value="1"/>
</dbReference>
<dbReference type="PANTHER" id="PTHR11564">
    <property type="entry name" value="SIGNAL RECOGNITION PARTICLE 54K PROTEIN SRP54"/>
    <property type="match status" value="1"/>
</dbReference>
<evidence type="ECO:0000256" key="9">
    <source>
        <dbReference type="ARBA" id="ARBA00023274"/>
    </source>
</evidence>
<dbReference type="Gene3D" id="1.10.260.30">
    <property type="entry name" value="Signal recognition particle, SRP54 subunit, M-domain"/>
    <property type="match status" value="1"/>
</dbReference>
<dbReference type="SUPFAM" id="SSF52540">
    <property type="entry name" value="P-loop containing nucleoside triphosphate hydrolases"/>
    <property type="match status" value="1"/>
</dbReference>
<evidence type="ECO:0000259" key="12">
    <source>
        <dbReference type="PROSITE" id="PS00300"/>
    </source>
</evidence>
<keyword evidence="3" id="KW-0963">Cytoplasm</keyword>
<dbReference type="RefSeq" id="WP_075472717.1">
    <property type="nucleotide sequence ID" value="NZ_CP135003.1"/>
</dbReference>
<dbReference type="SUPFAM" id="SSF47364">
    <property type="entry name" value="Domain of the SRP/SRP receptor G-proteins"/>
    <property type="match status" value="1"/>
</dbReference>
<dbReference type="EMBL" id="LN890285">
    <property type="protein sequence ID" value="CUR53238.1"/>
    <property type="molecule type" value="Genomic_DNA"/>
</dbReference>
<dbReference type="Pfam" id="PF00448">
    <property type="entry name" value="SRP54"/>
    <property type="match status" value="1"/>
</dbReference>
<keyword evidence="8" id="KW-0733">Signal recognition particle</keyword>
<evidence type="ECO:0000256" key="1">
    <source>
        <dbReference type="ARBA" id="ARBA00004496"/>
    </source>
</evidence>
<dbReference type="SMART" id="SM00382">
    <property type="entry name" value="AAA"/>
    <property type="match status" value="1"/>
</dbReference>
<dbReference type="InterPro" id="IPR003593">
    <property type="entry name" value="AAA+_ATPase"/>
</dbReference>
<dbReference type="NCBIfam" id="TIGR00959">
    <property type="entry name" value="ffh"/>
    <property type="match status" value="1"/>
</dbReference>
<dbReference type="Gene3D" id="3.40.50.300">
    <property type="entry name" value="P-loop containing nucleotide triphosphate hydrolases"/>
    <property type="match status" value="1"/>
</dbReference>
<dbReference type="InterPro" id="IPR027417">
    <property type="entry name" value="P-loop_NTPase"/>
</dbReference>
<dbReference type="GO" id="GO:0006614">
    <property type="term" value="P:SRP-dependent cotranslational protein targeting to membrane"/>
    <property type="evidence" value="ECO:0007669"/>
    <property type="project" value="InterPro"/>
</dbReference>
<comment type="subcellular location">
    <subcellularLocation>
        <location evidence="1">Cytoplasm</location>
    </subcellularLocation>
</comment>
<evidence type="ECO:0000256" key="8">
    <source>
        <dbReference type="ARBA" id="ARBA00023135"/>
    </source>
</evidence>
<dbReference type="GO" id="GO:0005525">
    <property type="term" value="F:GTP binding"/>
    <property type="evidence" value="ECO:0007669"/>
    <property type="project" value="UniProtKB-KW"/>
</dbReference>
<dbReference type="PROSITE" id="PS00300">
    <property type="entry name" value="SRP54"/>
    <property type="match status" value="1"/>
</dbReference>
<dbReference type="Pfam" id="PF02978">
    <property type="entry name" value="SRP_SPB"/>
    <property type="match status" value="1"/>
</dbReference>
<comment type="catalytic activity">
    <reaction evidence="11">
        <text>GTP + H2O = GDP + phosphate + H(+)</text>
        <dbReference type="Rhea" id="RHEA:19669"/>
        <dbReference type="ChEBI" id="CHEBI:15377"/>
        <dbReference type="ChEBI" id="CHEBI:15378"/>
        <dbReference type="ChEBI" id="CHEBI:37565"/>
        <dbReference type="ChEBI" id="CHEBI:43474"/>
        <dbReference type="ChEBI" id="CHEBI:58189"/>
        <dbReference type="EC" id="3.6.5.4"/>
    </reaction>
</comment>
<evidence type="ECO:0000256" key="11">
    <source>
        <dbReference type="ARBA" id="ARBA00048027"/>
    </source>
</evidence>
<dbReference type="PANTHER" id="PTHR11564:SF5">
    <property type="entry name" value="SIGNAL RECOGNITION PARTICLE SUBUNIT SRP54"/>
    <property type="match status" value="1"/>
</dbReference>
<evidence type="ECO:0000256" key="6">
    <source>
        <dbReference type="ARBA" id="ARBA00022884"/>
    </source>
</evidence>
<evidence type="ECO:0000256" key="7">
    <source>
        <dbReference type="ARBA" id="ARBA00023134"/>
    </source>
</evidence>
<accession>A0A160SX37</accession>
<dbReference type="SMART" id="SM00962">
    <property type="entry name" value="SRP54"/>
    <property type="match status" value="1"/>
</dbReference>
<evidence type="ECO:0000256" key="2">
    <source>
        <dbReference type="ARBA" id="ARBA00005450"/>
    </source>
</evidence>
<dbReference type="PATRIC" id="fig|98804.3.peg.254"/>
<dbReference type="GO" id="GO:0048500">
    <property type="term" value="C:signal recognition particle"/>
    <property type="evidence" value="ECO:0007669"/>
    <property type="project" value="InterPro"/>
</dbReference>
<dbReference type="InterPro" id="IPR036891">
    <property type="entry name" value="Signal_recog_part_SRP54_M_sf"/>
</dbReference>
<dbReference type="SMART" id="SM00963">
    <property type="entry name" value="SRP54_N"/>
    <property type="match status" value="1"/>
</dbReference>
<dbReference type="InterPro" id="IPR000897">
    <property type="entry name" value="SRP54_GTPase_dom"/>
</dbReference>
<dbReference type="OrthoDB" id="9804720at2"/>
<organism evidence="13 14">
    <name type="scientific">Buchnera aphidicola subsp. Tuberolachnus salignus</name>
    <dbReference type="NCBI Taxonomy" id="98804"/>
    <lineage>
        <taxon>Bacteria</taxon>
        <taxon>Pseudomonadati</taxon>
        <taxon>Pseudomonadota</taxon>
        <taxon>Gammaproteobacteria</taxon>
        <taxon>Enterobacterales</taxon>
        <taxon>Erwiniaceae</taxon>
        <taxon>Buchnera</taxon>
    </lineage>
</organism>
<evidence type="ECO:0000256" key="10">
    <source>
        <dbReference type="ARBA" id="ARBA00035672"/>
    </source>
</evidence>
<sequence>MFTTLSKKFSKIFQNISQQGRLTEKNIQKTLKKVQYTLLEADVSISVINDLTKILKKKSIGQIINKSLTPGQEFIKIVQTELVNLINSPKKKINFFEKPPVKFLMVGLQGAGKTTSLIKLAYFITKKFKKKILVVSTDTIRPAAIDQLEILSKKSNINFLKSYKSQTPQEIVKIAIKHAIKQLYDILIIDTAGRLHNNEKMMQELQNLQNYIKPTETFFVMDSMTGQDALHSIKNFNNFLKISGIILTKLDSDHRGGIILSIQHTTKIPIKLIGIGEKIQDLQIFCPDRIIKRILGMGDISSLIEDLKINLKKSTIQKIEKKIKSGKNFNLNDFLIQIKQIKKIGGIEFLKNKLPLNTQMINQNMYNFNEETLKKMEAMILSMTPIEKEFPKILNYSRKIRISSGSGITIQEMNSYLKQFKNIQRLMKTAKKKGFNTLFKNFTNMF</sequence>